<evidence type="ECO:0000256" key="1">
    <source>
        <dbReference type="SAM" id="MobiDB-lite"/>
    </source>
</evidence>
<proteinExistence type="predicted"/>
<name>A0AAD4GH77_BOLED</name>
<keyword evidence="3" id="KW-1185">Reference proteome</keyword>
<reference evidence="2" key="1">
    <citation type="submission" date="2019-10" db="EMBL/GenBank/DDBJ databases">
        <authorList>
            <consortium name="DOE Joint Genome Institute"/>
            <person name="Kuo A."/>
            <person name="Miyauchi S."/>
            <person name="Kiss E."/>
            <person name="Drula E."/>
            <person name="Kohler A."/>
            <person name="Sanchez-Garcia M."/>
            <person name="Andreopoulos B."/>
            <person name="Barry K.W."/>
            <person name="Bonito G."/>
            <person name="Buee M."/>
            <person name="Carver A."/>
            <person name="Chen C."/>
            <person name="Cichocki N."/>
            <person name="Clum A."/>
            <person name="Culley D."/>
            <person name="Crous P.W."/>
            <person name="Fauchery L."/>
            <person name="Girlanda M."/>
            <person name="Hayes R."/>
            <person name="Keri Z."/>
            <person name="LaButti K."/>
            <person name="Lipzen A."/>
            <person name="Lombard V."/>
            <person name="Magnuson J."/>
            <person name="Maillard F."/>
            <person name="Morin E."/>
            <person name="Murat C."/>
            <person name="Nolan M."/>
            <person name="Ohm R."/>
            <person name="Pangilinan J."/>
            <person name="Pereira M."/>
            <person name="Perotto S."/>
            <person name="Peter M."/>
            <person name="Riley R."/>
            <person name="Sitrit Y."/>
            <person name="Stielow B."/>
            <person name="Szollosi G."/>
            <person name="Zifcakova L."/>
            <person name="Stursova M."/>
            <person name="Spatafora J.W."/>
            <person name="Tedersoo L."/>
            <person name="Vaario L.-M."/>
            <person name="Yamada A."/>
            <person name="Yan M."/>
            <person name="Wang P."/>
            <person name="Xu J."/>
            <person name="Bruns T."/>
            <person name="Baldrian P."/>
            <person name="Vilgalys R."/>
            <person name="Henrissat B."/>
            <person name="Grigoriev I.V."/>
            <person name="Hibbett D."/>
            <person name="Nagy L.G."/>
            <person name="Martin F.M."/>
        </authorList>
    </citation>
    <scope>NUCLEOTIDE SEQUENCE</scope>
    <source>
        <strain evidence="2">BED1</strain>
    </source>
</reference>
<comment type="caution">
    <text evidence="2">The sequence shown here is derived from an EMBL/GenBank/DDBJ whole genome shotgun (WGS) entry which is preliminary data.</text>
</comment>
<evidence type="ECO:0000313" key="3">
    <source>
        <dbReference type="Proteomes" id="UP001194468"/>
    </source>
</evidence>
<feature type="region of interest" description="Disordered" evidence="1">
    <location>
        <begin position="106"/>
        <end position="125"/>
    </location>
</feature>
<evidence type="ECO:0000313" key="2">
    <source>
        <dbReference type="EMBL" id="KAF8443716.1"/>
    </source>
</evidence>
<sequence>MDSPDANGRLWTTYNDNQWNLLTRKNRKIAKREMYFKSSTIDFIVQGKPQTVSETLMENSDKWSLFTDGTIGSVGKYYTMVIERDLPSLHQVTTLGDLDLSGATYDGNAVPEESWSSLGRREEGR</sequence>
<dbReference type="AlphaFoldDB" id="A0AAD4GH77"/>
<gene>
    <name evidence="2" type="ORF">L210DRAFT_3502495</name>
</gene>
<organism evidence="2 3">
    <name type="scientific">Boletus edulis BED1</name>
    <dbReference type="NCBI Taxonomy" id="1328754"/>
    <lineage>
        <taxon>Eukaryota</taxon>
        <taxon>Fungi</taxon>
        <taxon>Dikarya</taxon>
        <taxon>Basidiomycota</taxon>
        <taxon>Agaricomycotina</taxon>
        <taxon>Agaricomycetes</taxon>
        <taxon>Agaricomycetidae</taxon>
        <taxon>Boletales</taxon>
        <taxon>Boletineae</taxon>
        <taxon>Boletaceae</taxon>
        <taxon>Boletoideae</taxon>
        <taxon>Boletus</taxon>
    </lineage>
</organism>
<dbReference type="EMBL" id="WHUW01000007">
    <property type="protein sequence ID" value="KAF8443716.1"/>
    <property type="molecule type" value="Genomic_DNA"/>
</dbReference>
<protein>
    <submittedName>
        <fullName evidence="2">Uncharacterized protein</fullName>
    </submittedName>
</protein>
<dbReference type="Proteomes" id="UP001194468">
    <property type="component" value="Unassembled WGS sequence"/>
</dbReference>
<accession>A0AAD4GH77</accession>
<reference evidence="2" key="2">
    <citation type="journal article" date="2020" name="Nat. Commun.">
        <title>Large-scale genome sequencing of mycorrhizal fungi provides insights into the early evolution of symbiotic traits.</title>
        <authorList>
            <person name="Miyauchi S."/>
            <person name="Kiss E."/>
            <person name="Kuo A."/>
            <person name="Drula E."/>
            <person name="Kohler A."/>
            <person name="Sanchez-Garcia M."/>
            <person name="Morin E."/>
            <person name="Andreopoulos B."/>
            <person name="Barry K.W."/>
            <person name="Bonito G."/>
            <person name="Buee M."/>
            <person name="Carver A."/>
            <person name="Chen C."/>
            <person name="Cichocki N."/>
            <person name="Clum A."/>
            <person name="Culley D."/>
            <person name="Crous P.W."/>
            <person name="Fauchery L."/>
            <person name="Girlanda M."/>
            <person name="Hayes R.D."/>
            <person name="Keri Z."/>
            <person name="LaButti K."/>
            <person name="Lipzen A."/>
            <person name="Lombard V."/>
            <person name="Magnuson J."/>
            <person name="Maillard F."/>
            <person name="Murat C."/>
            <person name="Nolan M."/>
            <person name="Ohm R.A."/>
            <person name="Pangilinan J."/>
            <person name="Pereira M.F."/>
            <person name="Perotto S."/>
            <person name="Peter M."/>
            <person name="Pfister S."/>
            <person name="Riley R."/>
            <person name="Sitrit Y."/>
            <person name="Stielow J.B."/>
            <person name="Szollosi G."/>
            <person name="Zifcakova L."/>
            <person name="Stursova M."/>
            <person name="Spatafora J.W."/>
            <person name="Tedersoo L."/>
            <person name="Vaario L.M."/>
            <person name="Yamada A."/>
            <person name="Yan M."/>
            <person name="Wang P."/>
            <person name="Xu J."/>
            <person name="Bruns T."/>
            <person name="Baldrian P."/>
            <person name="Vilgalys R."/>
            <person name="Dunand C."/>
            <person name="Henrissat B."/>
            <person name="Grigoriev I.V."/>
            <person name="Hibbett D."/>
            <person name="Nagy L.G."/>
            <person name="Martin F.M."/>
        </authorList>
    </citation>
    <scope>NUCLEOTIDE SEQUENCE</scope>
    <source>
        <strain evidence="2">BED1</strain>
    </source>
</reference>